<dbReference type="InterPro" id="IPR011992">
    <property type="entry name" value="EF-hand-dom_pair"/>
</dbReference>
<accession>A0A1S3HMD3</accession>
<dbReference type="STRING" id="7574.A0A1S3HMD3"/>
<dbReference type="RefSeq" id="XP_013386646.1">
    <property type="nucleotide sequence ID" value="XM_013531192.2"/>
</dbReference>
<dbReference type="GO" id="GO:0005509">
    <property type="term" value="F:calcium ion binding"/>
    <property type="evidence" value="ECO:0007669"/>
    <property type="project" value="InterPro"/>
</dbReference>
<dbReference type="SUPFAM" id="SSF47473">
    <property type="entry name" value="EF-hand"/>
    <property type="match status" value="1"/>
</dbReference>
<dbReference type="Gene3D" id="1.10.238.10">
    <property type="entry name" value="EF-hand"/>
    <property type="match status" value="1"/>
</dbReference>
<feature type="domain" description="EF-hand" evidence="2">
    <location>
        <begin position="164"/>
        <end position="199"/>
    </location>
</feature>
<dbReference type="KEGG" id="lak:106156074"/>
<dbReference type="PROSITE" id="PS00018">
    <property type="entry name" value="EF_HAND_1"/>
    <property type="match status" value="1"/>
</dbReference>
<dbReference type="Pfam" id="PF13202">
    <property type="entry name" value="EF-hand_5"/>
    <property type="match status" value="3"/>
</dbReference>
<dbReference type="InterPro" id="IPR018247">
    <property type="entry name" value="EF_Hand_1_Ca_BS"/>
</dbReference>
<dbReference type="InParanoid" id="A0A1S3HMD3"/>
<gene>
    <name evidence="4" type="primary">LOC106156074</name>
</gene>
<sequence length="215" mass="25006">MAGTMFSKRLILGVFSRGFSQKAISLKMTPHDYPIVKGSEYWRRKLRTFFKAMDATRDGYITKEDYEFSAYRLASYMGLDETKAKEVLKLRIEVWEAFSKDPKNSEVYKISEDEFISNYLDVINTSFRDALVDFASREFDVYDLDEDGFISSKEHKAFFYSWRIPTDYSADTFKALDTDGDGLISRDEYIQGAADFMFSEDENSPYKNFLGPLLE</sequence>
<dbReference type="OrthoDB" id="6224873at2759"/>
<evidence type="ECO:0000313" key="4">
    <source>
        <dbReference type="RefSeq" id="XP_013386646.1"/>
    </source>
</evidence>
<name>A0A1S3HMD3_LINAN</name>
<keyword evidence="3" id="KW-1185">Reference proteome</keyword>
<organism evidence="3 4">
    <name type="scientific">Lingula anatina</name>
    <name type="common">Brachiopod</name>
    <name type="synonym">Lingula unguis</name>
    <dbReference type="NCBI Taxonomy" id="7574"/>
    <lineage>
        <taxon>Eukaryota</taxon>
        <taxon>Metazoa</taxon>
        <taxon>Spiralia</taxon>
        <taxon>Lophotrochozoa</taxon>
        <taxon>Brachiopoda</taxon>
        <taxon>Linguliformea</taxon>
        <taxon>Lingulata</taxon>
        <taxon>Lingulida</taxon>
        <taxon>Linguloidea</taxon>
        <taxon>Lingulidae</taxon>
        <taxon>Lingula</taxon>
    </lineage>
</organism>
<dbReference type="Proteomes" id="UP000085678">
    <property type="component" value="Unplaced"/>
</dbReference>
<keyword evidence="1" id="KW-0106">Calcium</keyword>
<evidence type="ECO:0000256" key="1">
    <source>
        <dbReference type="ARBA" id="ARBA00022837"/>
    </source>
</evidence>
<dbReference type="InterPro" id="IPR002048">
    <property type="entry name" value="EF_hand_dom"/>
</dbReference>
<dbReference type="GeneID" id="106156074"/>
<protein>
    <submittedName>
        <fullName evidence="4">Sarcoplasmic calcium-binding protein-like</fullName>
    </submittedName>
</protein>
<reference evidence="4" key="1">
    <citation type="submission" date="2025-08" db="UniProtKB">
        <authorList>
            <consortium name="RefSeq"/>
        </authorList>
    </citation>
    <scope>IDENTIFICATION</scope>
    <source>
        <tissue evidence="4">Gonads</tissue>
    </source>
</reference>
<feature type="domain" description="EF-hand" evidence="2">
    <location>
        <begin position="41"/>
        <end position="76"/>
    </location>
</feature>
<proteinExistence type="predicted"/>
<evidence type="ECO:0000313" key="3">
    <source>
        <dbReference type="Proteomes" id="UP000085678"/>
    </source>
</evidence>
<dbReference type="PROSITE" id="PS50222">
    <property type="entry name" value="EF_HAND_2"/>
    <property type="match status" value="2"/>
</dbReference>
<evidence type="ECO:0000259" key="2">
    <source>
        <dbReference type="PROSITE" id="PS50222"/>
    </source>
</evidence>
<dbReference type="AlphaFoldDB" id="A0A1S3HMD3"/>
<dbReference type="SMART" id="SM00054">
    <property type="entry name" value="EFh"/>
    <property type="match status" value="3"/>
</dbReference>